<evidence type="ECO:0000256" key="7">
    <source>
        <dbReference type="ARBA" id="ARBA00022840"/>
    </source>
</evidence>
<dbReference type="PANTHER" id="PTHR24421:SF10">
    <property type="entry name" value="NITRATE_NITRITE SENSOR PROTEIN NARQ"/>
    <property type="match status" value="1"/>
</dbReference>
<dbReference type="GO" id="GO:0016020">
    <property type="term" value="C:membrane"/>
    <property type="evidence" value="ECO:0007669"/>
    <property type="project" value="InterPro"/>
</dbReference>
<evidence type="ECO:0000256" key="3">
    <source>
        <dbReference type="ARBA" id="ARBA00022553"/>
    </source>
</evidence>
<sequence length="418" mass="47393">MIATCFRFSQQLLKKMKIARRPFRLIILSLMLLASLYQSVERVSIPLVTLFLHIGYLAFLWAPPRWLQPTRRHVAVVALLWAATALSSVAFDESYLIFFLGYFLIGHIALRFSGSLRTGLAAAVMAANAANWQIGGQLVPNEILTYTLVHFVTYILLISTHQRWESKQAQQRYIRELSQMHAQLESAHQDLQQMHRDLEEATVRSLRFAVLEERTRIARDIHDSIGHGLTSVIVQLQALPYMIKANESEADQTMAAVLDVARNCLTEVRSVVHQMGRDDAGLGLIALKSLIRTVKEQSRLDIRFVTEGTITQWQPEIAEALYRILQEALTNIIRHANASEIEVSITESERELVMTAADNGPFRSESPPQPGFGMMNMMARCERIGGSFELRSQQPHGLRMTIRIPLVNPLQEGEKIER</sequence>
<proteinExistence type="predicted"/>
<dbReference type="OrthoDB" id="9781904at2"/>
<evidence type="ECO:0000313" key="12">
    <source>
        <dbReference type="EMBL" id="NBC68794.1"/>
    </source>
</evidence>
<dbReference type="Gene3D" id="3.30.565.10">
    <property type="entry name" value="Histidine kinase-like ATPase, C-terminal domain"/>
    <property type="match status" value="1"/>
</dbReference>
<feature type="transmembrane region" description="Helical" evidence="10">
    <location>
        <begin position="21"/>
        <end position="37"/>
    </location>
</feature>
<keyword evidence="4" id="KW-0808">Transferase</keyword>
<comment type="caution">
    <text evidence="12">The sequence shown here is derived from an EMBL/GenBank/DDBJ whole genome shotgun (WGS) entry which is preliminary data.</text>
</comment>
<accession>A0A7X5C0W2</accession>
<keyword evidence="9" id="KW-0175">Coiled coil</keyword>
<dbReference type="PANTHER" id="PTHR24421">
    <property type="entry name" value="NITRATE/NITRITE SENSOR PROTEIN NARX-RELATED"/>
    <property type="match status" value="1"/>
</dbReference>
<keyword evidence="6 12" id="KW-0418">Kinase</keyword>
<protein>
    <recommendedName>
        <fullName evidence="2">histidine kinase</fullName>
        <ecNumber evidence="2">2.7.13.3</ecNumber>
    </recommendedName>
</protein>
<dbReference type="InterPro" id="IPR003594">
    <property type="entry name" value="HATPase_dom"/>
</dbReference>
<dbReference type="EC" id="2.7.13.3" evidence="2"/>
<keyword evidence="13" id="KW-1185">Reference proteome</keyword>
<evidence type="ECO:0000256" key="2">
    <source>
        <dbReference type="ARBA" id="ARBA00012438"/>
    </source>
</evidence>
<dbReference type="SMART" id="SM00387">
    <property type="entry name" value="HATPase_c"/>
    <property type="match status" value="1"/>
</dbReference>
<evidence type="ECO:0000256" key="9">
    <source>
        <dbReference type="SAM" id="Coils"/>
    </source>
</evidence>
<keyword evidence="10" id="KW-1133">Transmembrane helix</keyword>
<name>A0A7X5C0W2_9BACL</name>
<dbReference type="EMBL" id="JAAAMU010000003">
    <property type="protein sequence ID" value="NBC68794.1"/>
    <property type="molecule type" value="Genomic_DNA"/>
</dbReference>
<feature type="transmembrane region" description="Helical" evidence="10">
    <location>
        <begin position="74"/>
        <end position="91"/>
    </location>
</feature>
<keyword evidence="5" id="KW-0547">Nucleotide-binding</keyword>
<keyword evidence="10" id="KW-0472">Membrane</keyword>
<evidence type="ECO:0000256" key="8">
    <source>
        <dbReference type="ARBA" id="ARBA00023012"/>
    </source>
</evidence>
<evidence type="ECO:0000259" key="11">
    <source>
        <dbReference type="SMART" id="SM00387"/>
    </source>
</evidence>
<keyword evidence="8" id="KW-0902">Two-component regulatory system</keyword>
<evidence type="ECO:0000256" key="4">
    <source>
        <dbReference type="ARBA" id="ARBA00022679"/>
    </source>
</evidence>
<evidence type="ECO:0000313" key="13">
    <source>
        <dbReference type="Proteomes" id="UP000558113"/>
    </source>
</evidence>
<dbReference type="Pfam" id="PF07730">
    <property type="entry name" value="HisKA_3"/>
    <property type="match status" value="1"/>
</dbReference>
<keyword evidence="10" id="KW-0812">Transmembrane</keyword>
<evidence type="ECO:0000256" key="1">
    <source>
        <dbReference type="ARBA" id="ARBA00000085"/>
    </source>
</evidence>
<dbReference type="Proteomes" id="UP000558113">
    <property type="component" value="Unassembled WGS sequence"/>
</dbReference>
<dbReference type="RefSeq" id="WP_161695964.1">
    <property type="nucleotide sequence ID" value="NZ_JAAAMU010000003.1"/>
</dbReference>
<dbReference type="InterPro" id="IPR050482">
    <property type="entry name" value="Sensor_HK_TwoCompSys"/>
</dbReference>
<dbReference type="Gene3D" id="1.20.5.1930">
    <property type="match status" value="1"/>
</dbReference>
<reference evidence="12 13" key="1">
    <citation type="submission" date="2020-01" db="EMBL/GenBank/DDBJ databases">
        <title>Paenibacillus soybeanensis sp. nov. isolated from the nodules of soybean (Glycine max(L.) Merr).</title>
        <authorList>
            <person name="Wang H."/>
        </authorList>
    </citation>
    <scope>NUCLEOTIDE SEQUENCE [LARGE SCALE GENOMIC DNA]</scope>
    <source>
        <strain evidence="12 13">DSM 23054</strain>
    </source>
</reference>
<evidence type="ECO:0000256" key="6">
    <source>
        <dbReference type="ARBA" id="ARBA00022777"/>
    </source>
</evidence>
<organism evidence="12 13">
    <name type="scientific">Paenibacillus sacheonensis</name>
    <dbReference type="NCBI Taxonomy" id="742054"/>
    <lineage>
        <taxon>Bacteria</taxon>
        <taxon>Bacillati</taxon>
        <taxon>Bacillota</taxon>
        <taxon>Bacilli</taxon>
        <taxon>Bacillales</taxon>
        <taxon>Paenibacillaceae</taxon>
        <taxon>Paenibacillus</taxon>
    </lineage>
</organism>
<comment type="catalytic activity">
    <reaction evidence="1">
        <text>ATP + protein L-histidine = ADP + protein N-phospho-L-histidine.</text>
        <dbReference type="EC" id="2.7.13.3"/>
    </reaction>
</comment>
<feature type="coiled-coil region" evidence="9">
    <location>
        <begin position="174"/>
        <end position="204"/>
    </location>
</feature>
<dbReference type="InterPro" id="IPR036890">
    <property type="entry name" value="HATPase_C_sf"/>
</dbReference>
<dbReference type="GO" id="GO:0005524">
    <property type="term" value="F:ATP binding"/>
    <property type="evidence" value="ECO:0007669"/>
    <property type="project" value="UniProtKB-KW"/>
</dbReference>
<dbReference type="GO" id="GO:0046983">
    <property type="term" value="F:protein dimerization activity"/>
    <property type="evidence" value="ECO:0007669"/>
    <property type="project" value="InterPro"/>
</dbReference>
<dbReference type="SUPFAM" id="SSF55874">
    <property type="entry name" value="ATPase domain of HSP90 chaperone/DNA topoisomerase II/histidine kinase"/>
    <property type="match status" value="1"/>
</dbReference>
<keyword evidence="3" id="KW-0597">Phosphoprotein</keyword>
<keyword evidence="7" id="KW-0067">ATP-binding</keyword>
<dbReference type="CDD" id="cd16917">
    <property type="entry name" value="HATPase_UhpB-NarQ-NarX-like"/>
    <property type="match status" value="1"/>
</dbReference>
<dbReference type="GO" id="GO:0000155">
    <property type="term" value="F:phosphorelay sensor kinase activity"/>
    <property type="evidence" value="ECO:0007669"/>
    <property type="project" value="InterPro"/>
</dbReference>
<dbReference type="AlphaFoldDB" id="A0A7X5C0W2"/>
<evidence type="ECO:0000256" key="10">
    <source>
        <dbReference type="SAM" id="Phobius"/>
    </source>
</evidence>
<feature type="transmembrane region" description="Helical" evidence="10">
    <location>
        <begin position="97"/>
        <end position="114"/>
    </location>
</feature>
<feature type="domain" description="Histidine kinase/HSP90-like ATPase" evidence="11">
    <location>
        <begin position="316"/>
        <end position="408"/>
    </location>
</feature>
<gene>
    <name evidence="12" type="ORF">GT003_07325</name>
</gene>
<dbReference type="Pfam" id="PF02518">
    <property type="entry name" value="HATPase_c"/>
    <property type="match status" value="1"/>
</dbReference>
<dbReference type="InterPro" id="IPR011712">
    <property type="entry name" value="Sig_transdc_His_kin_sub3_dim/P"/>
</dbReference>
<feature type="transmembrane region" description="Helical" evidence="10">
    <location>
        <begin position="43"/>
        <end position="62"/>
    </location>
</feature>
<evidence type="ECO:0000256" key="5">
    <source>
        <dbReference type="ARBA" id="ARBA00022741"/>
    </source>
</evidence>